<dbReference type="AlphaFoldDB" id="A0A562ITS1"/>
<feature type="region of interest" description="Disordered" evidence="1">
    <location>
        <begin position="58"/>
        <end position="98"/>
    </location>
</feature>
<evidence type="ECO:0000256" key="1">
    <source>
        <dbReference type="SAM" id="MobiDB-lite"/>
    </source>
</evidence>
<dbReference type="RefSeq" id="WP_153359119.1">
    <property type="nucleotide sequence ID" value="NZ_JABGDC010000052.1"/>
</dbReference>
<keyword evidence="4" id="KW-1185">Reference proteome</keyword>
<dbReference type="Pfam" id="PF08310">
    <property type="entry name" value="LGFP"/>
    <property type="match status" value="7"/>
</dbReference>
<proteinExistence type="predicted"/>
<protein>
    <submittedName>
        <fullName evidence="3">LGFP repeat-containing protein</fullName>
    </submittedName>
</protein>
<feature type="chain" id="PRO_5021857200" evidence="2">
    <location>
        <begin position="37"/>
        <end position="901"/>
    </location>
</feature>
<evidence type="ECO:0000313" key="4">
    <source>
        <dbReference type="Proteomes" id="UP000321490"/>
    </source>
</evidence>
<dbReference type="Proteomes" id="UP000321490">
    <property type="component" value="Unassembled WGS sequence"/>
</dbReference>
<name>A0A562ITS1_9ACTN</name>
<evidence type="ECO:0000256" key="2">
    <source>
        <dbReference type="SAM" id="SignalP"/>
    </source>
</evidence>
<evidence type="ECO:0000313" key="3">
    <source>
        <dbReference type="EMBL" id="TWH74236.1"/>
    </source>
</evidence>
<comment type="caution">
    <text evidence="3">The sequence shown here is derived from an EMBL/GenBank/DDBJ whole genome shotgun (WGS) entry which is preliminary data.</text>
</comment>
<feature type="signal peptide" evidence="2">
    <location>
        <begin position="1"/>
        <end position="36"/>
    </location>
</feature>
<sequence length="901" mass="93330">MPLAVRQASRGLVVCAALALVLPVSGIAGSVTRAEAAPTTAGDTVVGELVQAYADPEHGHADDEHADDEHADDEHAEDSGLLSWVQPDGGDAVRVPTGAVDDLPVGATVEVTVGRAVHDDASAGGLEPARDVLAAEVLAAPEPVPTAPAAGTVNHPVTVVLVQPAGTQRSTSDATIDQVAAVVDGPVADFWAEQSRGAVRFGVTGRVDWITTSATCSEPLRIWEAAAAAAGWRGLAAEHLLVYVPRSATGCAFGLGSVGRSVGEGGVSYVRDTLPSVISHEFGHNMGLGHASSVRCDATVDSGSCRTIAYDDWYDVMGFSWEQMGTLSTTHADRLGLLPVEERAVVEPWAATAGFTLAPVSATSGTRAIQLRAPDGASLWLEYRAATGRDTWLGSQTANRLRLDQGVVLRQRGDQPDTSLLLDGTPSPASGWSADEQVALPVGRSLAIARAEVTITVTRVDAASATVTVSPGATPIGRRYADAGGPTGSLGAPTAGQRCGLRASGCFQEFRGGAIYWSPGTGARVVSGAVRDRWAATGWENGSLGYPVTDTVCGLVGGGCYQHFERGTVMSGPAGAWSVSGAVRDGWFARGSEGGVLGYPAADQVCGLPGGGCFQRFQSGSLYWSPATGARSVAGPTAEPWARQGWERGPLGYPVTDPVCGLRDGGCYQHFQGGTAMSSPATGAWPISGALRDGWFRTGSEAGLGYPTSAAVCGLRDGGCLQRFQRGTLYASARTPARVVTTPASDAWARQGWEGGALGYPLTDTVCGLRDGGCYQHFQGGTVMYSPSRGSWPLSGALREGWFRLGSEGGVLGYPVAGPVCGLRDAGCLQRFAGGALYWSPATGARAVVPGAIGDRWAGLGWEGGLGYPLDEERSIPEGRAQRFQLGTLVWDRTTGQVRRV</sequence>
<gene>
    <name evidence="3" type="ORF">JD78_02771</name>
</gene>
<organism evidence="3 4">
    <name type="scientific">Modestobacter roseus</name>
    <dbReference type="NCBI Taxonomy" id="1181884"/>
    <lineage>
        <taxon>Bacteria</taxon>
        <taxon>Bacillati</taxon>
        <taxon>Actinomycetota</taxon>
        <taxon>Actinomycetes</taxon>
        <taxon>Geodermatophilales</taxon>
        <taxon>Geodermatophilaceae</taxon>
        <taxon>Modestobacter</taxon>
    </lineage>
</organism>
<accession>A0A562ITS1</accession>
<dbReference type="SUPFAM" id="SSF55486">
    <property type="entry name" value="Metalloproteases ('zincins'), catalytic domain"/>
    <property type="match status" value="1"/>
</dbReference>
<dbReference type="EMBL" id="VLKF01000001">
    <property type="protein sequence ID" value="TWH74236.1"/>
    <property type="molecule type" value="Genomic_DNA"/>
</dbReference>
<keyword evidence="2" id="KW-0732">Signal</keyword>
<dbReference type="InterPro" id="IPR013207">
    <property type="entry name" value="LGFP"/>
</dbReference>
<reference evidence="3 4" key="1">
    <citation type="submission" date="2019-07" db="EMBL/GenBank/DDBJ databases">
        <title>R&amp;d 2014.</title>
        <authorList>
            <person name="Klenk H.-P."/>
        </authorList>
    </citation>
    <scope>NUCLEOTIDE SEQUENCE [LARGE SCALE GENOMIC DNA]</scope>
    <source>
        <strain evidence="3 4">DSM 45764</strain>
    </source>
</reference>
<dbReference type="OrthoDB" id="3758789at2"/>
<feature type="compositionally biased region" description="Acidic residues" evidence="1">
    <location>
        <begin position="64"/>
        <end position="76"/>
    </location>
</feature>